<dbReference type="NCBIfam" id="TIGR01549">
    <property type="entry name" value="HAD-SF-IA-v1"/>
    <property type="match status" value="1"/>
</dbReference>
<evidence type="ECO:0000313" key="2">
    <source>
        <dbReference type="Proteomes" id="UP000189475"/>
    </source>
</evidence>
<reference evidence="1 2" key="1">
    <citation type="submission" date="2017-02" db="EMBL/GenBank/DDBJ databases">
        <authorList>
            <person name="Peterson S.W."/>
        </authorList>
    </citation>
    <scope>NUCLEOTIDE SEQUENCE [LARGE SCALE GENOMIC DNA]</scope>
    <source>
        <strain evidence="1 2">CECT 9027</strain>
    </source>
</reference>
<dbReference type="PANTHER" id="PTHR47478">
    <property type="match status" value="1"/>
</dbReference>
<evidence type="ECO:0000313" key="1">
    <source>
        <dbReference type="EMBL" id="SJL84711.1"/>
    </source>
</evidence>
<dbReference type="PRINTS" id="PR00413">
    <property type="entry name" value="HADHALOGNASE"/>
</dbReference>
<dbReference type="RefSeq" id="WP_077315050.1">
    <property type="nucleotide sequence ID" value="NZ_AP024888.1"/>
</dbReference>
<dbReference type="AlphaFoldDB" id="A0A1R4B760"/>
<protein>
    <submittedName>
        <fullName evidence="1">Pyrimidine 5'-nucleotidase YjjG</fullName>
        <ecNumber evidence="1">3.1.3.5</ecNumber>
    </submittedName>
</protein>
<dbReference type="Gene3D" id="3.40.50.1000">
    <property type="entry name" value="HAD superfamily/HAD-like"/>
    <property type="match status" value="1"/>
</dbReference>
<sequence>MQYDWILFDADETIFRFDAFRGLQTMLAPRGVTFTQDDFDEYQKINKPAWVKYQNGEIDADQLKHGRFVPLATRLNVTPEELQQDFLRAMGEVCEPLPGAKPLLDALKGNVKLGIVTNGFVDLQQVRLEKNGLAQHFDVVVCSEAVGCAKPDARIFEYALTEMGQPNKQRVMMVGDNPRSDILGGMNIGVDTCWLNEANEPVPEGITPTLQVKDLAQLQHHLLAK</sequence>
<dbReference type="Gene3D" id="1.10.150.240">
    <property type="entry name" value="Putative phosphatase, domain 2"/>
    <property type="match status" value="1"/>
</dbReference>
<dbReference type="SFLD" id="SFLDG01129">
    <property type="entry name" value="C1.5:_HAD__Beta-PGM__Phosphata"/>
    <property type="match status" value="1"/>
</dbReference>
<dbReference type="STRING" id="1918946.VPAL9027_02707"/>
<keyword evidence="2" id="KW-1185">Reference proteome</keyword>
<dbReference type="InterPro" id="IPR006439">
    <property type="entry name" value="HAD-SF_hydro_IA"/>
</dbReference>
<dbReference type="SUPFAM" id="SSF56784">
    <property type="entry name" value="HAD-like"/>
    <property type="match status" value="1"/>
</dbReference>
<dbReference type="OrthoDB" id="148966at2"/>
<accession>A0A1R4B760</accession>
<dbReference type="Pfam" id="PF00702">
    <property type="entry name" value="Hydrolase"/>
    <property type="match status" value="1"/>
</dbReference>
<dbReference type="Proteomes" id="UP000189475">
    <property type="component" value="Unassembled WGS sequence"/>
</dbReference>
<dbReference type="NCBIfam" id="NF006976">
    <property type="entry name" value="PRK09449.1"/>
    <property type="match status" value="1"/>
</dbReference>
<name>A0A1R4B760_9VIBR</name>
<dbReference type="EC" id="3.1.3.5" evidence="1"/>
<dbReference type="InterPro" id="IPR023198">
    <property type="entry name" value="PGP-like_dom2"/>
</dbReference>
<organism evidence="1 2">
    <name type="scientific">Vibrio palustris</name>
    <dbReference type="NCBI Taxonomy" id="1918946"/>
    <lineage>
        <taxon>Bacteria</taxon>
        <taxon>Pseudomonadati</taxon>
        <taxon>Pseudomonadota</taxon>
        <taxon>Gammaproteobacteria</taxon>
        <taxon>Vibrionales</taxon>
        <taxon>Vibrionaceae</taxon>
        <taxon>Vibrio</taxon>
    </lineage>
</organism>
<dbReference type="NCBIfam" id="TIGR01509">
    <property type="entry name" value="HAD-SF-IA-v3"/>
    <property type="match status" value="1"/>
</dbReference>
<dbReference type="InterPro" id="IPR036412">
    <property type="entry name" value="HAD-like_sf"/>
</dbReference>
<dbReference type="PANTHER" id="PTHR47478:SF1">
    <property type="entry name" value="PYRIMIDINE 5'-NUCLEOTIDASE YJJG"/>
    <property type="match status" value="1"/>
</dbReference>
<gene>
    <name evidence="1" type="primary">yjjG_2</name>
    <name evidence="1" type="ORF">VPAL9027_02707</name>
</gene>
<dbReference type="InterPro" id="IPR011951">
    <property type="entry name" value="HAD-SF_hydro_IA_YjjG/PynA"/>
</dbReference>
<dbReference type="GO" id="GO:0008253">
    <property type="term" value="F:5'-nucleotidase activity"/>
    <property type="evidence" value="ECO:0007669"/>
    <property type="project" value="UniProtKB-EC"/>
</dbReference>
<dbReference type="InterPro" id="IPR052550">
    <property type="entry name" value="Pyrimidine_5'-ntase_YjjG"/>
</dbReference>
<dbReference type="EMBL" id="FUFT01000005">
    <property type="protein sequence ID" value="SJL84711.1"/>
    <property type="molecule type" value="Genomic_DNA"/>
</dbReference>
<dbReference type="SFLD" id="SFLDS00003">
    <property type="entry name" value="Haloacid_Dehalogenase"/>
    <property type="match status" value="1"/>
</dbReference>
<keyword evidence="1" id="KW-0378">Hydrolase</keyword>
<dbReference type="NCBIfam" id="TIGR02254">
    <property type="entry name" value="YjjG_YfnB"/>
    <property type="match status" value="1"/>
</dbReference>
<dbReference type="InterPro" id="IPR023214">
    <property type="entry name" value="HAD_sf"/>
</dbReference>
<proteinExistence type="predicted"/>